<dbReference type="InterPro" id="IPR017968">
    <property type="entry name" value="Acylphosphatase_CS"/>
</dbReference>
<dbReference type="AlphaFoldDB" id="A0A6A5X6A0"/>
<dbReference type="GO" id="GO:0003998">
    <property type="term" value="F:acylphosphatase activity"/>
    <property type="evidence" value="ECO:0007669"/>
    <property type="project" value="UniProtKB-EC"/>
</dbReference>
<sequence length="100" mass="10954">MQEIPTHTGPHIPQIKFHVVGEVQGVNFRRFVSRQARSIGLTGWVSNHSDGSVRGEAQGSERQIQDFVPHLYKGPEAASVKSVNTDDIDSKGGEEGFVVK</sequence>
<evidence type="ECO:0000313" key="4">
    <source>
        <dbReference type="EMBL" id="KAF2008535.1"/>
    </source>
</evidence>
<dbReference type="InterPro" id="IPR001792">
    <property type="entry name" value="Acylphosphatase-like_dom"/>
</dbReference>
<feature type="active site" evidence="1">
    <location>
        <position position="47"/>
    </location>
</feature>
<dbReference type="Proteomes" id="UP000799778">
    <property type="component" value="Unassembled WGS sequence"/>
</dbReference>
<dbReference type="InterPro" id="IPR020456">
    <property type="entry name" value="Acylphosphatase"/>
</dbReference>
<feature type="domain" description="Acylphosphatase-like" evidence="3">
    <location>
        <begin position="14"/>
        <end position="100"/>
    </location>
</feature>
<dbReference type="Pfam" id="PF00708">
    <property type="entry name" value="Acylphosphatase"/>
    <property type="match status" value="1"/>
</dbReference>
<comment type="catalytic activity">
    <reaction evidence="1">
        <text>an acyl phosphate + H2O = a carboxylate + phosphate + H(+)</text>
        <dbReference type="Rhea" id="RHEA:14965"/>
        <dbReference type="ChEBI" id="CHEBI:15377"/>
        <dbReference type="ChEBI" id="CHEBI:15378"/>
        <dbReference type="ChEBI" id="CHEBI:29067"/>
        <dbReference type="ChEBI" id="CHEBI:43474"/>
        <dbReference type="ChEBI" id="CHEBI:59918"/>
        <dbReference type="EC" id="3.6.1.7"/>
    </reaction>
</comment>
<dbReference type="GeneID" id="54289961"/>
<keyword evidence="1" id="KW-0378">Hydrolase</keyword>
<proteinExistence type="inferred from homology"/>
<dbReference type="PANTHER" id="PTHR47268:SF4">
    <property type="entry name" value="ACYLPHOSPHATASE"/>
    <property type="match status" value="1"/>
</dbReference>
<dbReference type="PRINTS" id="PR00112">
    <property type="entry name" value="ACYLPHPHTASE"/>
</dbReference>
<dbReference type="RefSeq" id="XP_033376874.1">
    <property type="nucleotide sequence ID" value="XM_033532564.1"/>
</dbReference>
<keyword evidence="5" id="KW-1185">Reference proteome</keyword>
<protein>
    <recommendedName>
        <fullName evidence="1">acylphosphatase</fullName>
        <ecNumber evidence="1">3.6.1.7</ecNumber>
    </recommendedName>
</protein>
<evidence type="ECO:0000313" key="5">
    <source>
        <dbReference type="Proteomes" id="UP000799778"/>
    </source>
</evidence>
<reference evidence="4" key="1">
    <citation type="journal article" date="2020" name="Stud. Mycol.">
        <title>101 Dothideomycetes genomes: a test case for predicting lifestyles and emergence of pathogens.</title>
        <authorList>
            <person name="Haridas S."/>
            <person name="Albert R."/>
            <person name="Binder M."/>
            <person name="Bloem J."/>
            <person name="Labutti K."/>
            <person name="Salamov A."/>
            <person name="Andreopoulos B."/>
            <person name="Baker S."/>
            <person name="Barry K."/>
            <person name="Bills G."/>
            <person name="Bluhm B."/>
            <person name="Cannon C."/>
            <person name="Castanera R."/>
            <person name="Culley D."/>
            <person name="Daum C."/>
            <person name="Ezra D."/>
            <person name="Gonzalez J."/>
            <person name="Henrissat B."/>
            <person name="Kuo A."/>
            <person name="Liang C."/>
            <person name="Lipzen A."/>
            <person name="Lutzoni F."/>
            <person name="Magnuson J."/>
            <person name="Mondo S."/>
            <person name="Nolan M."/>
            <person name="Ohm R."/>
            <person name="Pangilinan J."/>
            <person name="Park H.-J."/>
            <person name="Ramirez L."/>
            <person name="Alfaro M."/>
            <person name="Sun H."/>
            <person name="Tritt A."/>
            <person name="Yoshinaga Y."/>
            <person name="Zwiers L.-H."/>
            <person name="Turgeon B."/>
            <person name="Goodwin S."/>
            <person name="Spatafora J."/>
            <person name="Crous P."/>
            <person name="Grigoriev I."/>
        </authorList>
    </citation>
    <scope>NUCLEOTIDE SEQUENCE</scope>
    <source>
        <strain evidence="4">CBS 175.79</strain>
    </source>
</reference>
<comment type="similarity">
    <text evidence="2">Belongs to the acylphosphatase family.</text>
</comment>
<dbReference type="OrthoDB" id="7961613at2759"/>
<dbReference type="Gene3D" id="3.30.70.100">
    <property type="match status" value="1"/>
</dbReference>
<feature type="active site" evidence="1">
    <location>
        <position position="29"/>
    </location>
</feature>
<name>A0A6A5X6A0_9PLEO</name>
<accession>A0A6A5X6A0</accession>
<evidence type="ECO:0000256" key="1">
    <source>
        <dbReference type="PROSITE-ProRule" id="PRU00520"/>
    </source>
</evidence>
<dbReference type="EMBL" id="ML978083">
    <property type="protein sequence ID" value="KAF2008535.1"/>
    <property type="molecule type" value="Genomic_DNA"/>
</dbReference>
<dbReference type="PROSITE" id="PS00150">
    <property type="entry name" value="ACYLPHOSPHATASE_1"/>
    <property type="match status" value="1"/>
</dbReference>
<dbReference type="PROSITE" id="PS51160">
    <property type="entry name" value="ACYLPHOSPHATASE_3"/>
    <property type="match status" value="1"/>
</dbReference>
<evidence type="ECO:0000259" key="3">
    <source>
        <dbReference type="PROSITE" id="PS51160"/>
    </source>
</evidence>
<dbReference type="SUPFAM" id="SSF54975">
    <property type="entry name" value="Acylphosphatase/BLUF domain-like"/>
    <property type="match status" value="1"/>
</dbReference>
<dbReference type="InterPro" id="IPR036046">
    <property type="entry name" value="Acylphosphatase-like_dom_sf"/>
</dbReference>
<dbReference type="EC" id="3.6.1.7" evidence="1"/>
<evidence type="ECO:0000256" key="2">
    <source>
        <dbReference type="RuleBase" id="RU004168"/>
    </source>
</evidence>
<organism evidence="4 5">
    <name type="scientific">Aaosphaeria arxii CBS 175.79</name>
    <dbReference type="NCBI Taxonomy" id="1450172"/>
    <lineage>
        <taxon>Eukaryota</taxon>
        <taxon>Fungi</taxon>
        <taxon>Dikarya</taxon>
        <taxon>Ascomycota</taxon>
        <taxon>Pezizomycotina</taxon>
        <taxon>Dothideomycetes</taxon>
        <taxon>Pleosporomycetidae</taxon>
        <taxon>Pleosporales</taxon>
        <taxon>Pleosporales incertae sedis</taxon>
        <taxon>Aaosphaeria</taxon>
    </lineage>
</organism>
<dbReference type="PANTHER" id="PTHR47268">
    <property type="entry name" value="ACYLPHOSPHATASE"/>
    <property type="match status" value="1"/>
</dbReference>
<gene>
    <name evidence="4" type="ORF">BU24DRAFT_468951</name>
</gene>